<feature type="domain" description="CDC20/Fizzy WD40" evidence="15">
    <location>
        <begin position="201"/>
        <end position="495"/>
    </location>
</feature>
<keyword evidence="8" id="KW-0131">Cell cycle</keyword>
<dbReference type="InterPro" id="IPR015943">
    <property type="entry name" value="WD40/YVTN_repeat-like_dom_sf"/>
</dbReference>
<dbReference type="EMBL" id="KK107231">
    <property type="protein sequence ID" value="EZA55009.1"/>
    <property type="molecule type" value="Genomic_DNA"/>
</dbReference>
<dbReference type="GO" id="GO:0005680">
    <property type="term" value="C:anaphase-promoting complex"/>
    <property type="evidence" value="ECO:0007669"/>
    <property type="project" value="TreeGrafter"/>
</dbReference>
<dbReference type="FunFam" id="2.130.10.10:FF:000224">
    <property type="entry name" value="cell division cycle protein 20 homolog"/>
    <property type="match status" value="1"/>
</dbReference>
<dbReference type="GO" id="GO:1905786">
    <property type="term" value="P:positive regulation of anaphase-promoting complex-dependent catabolic process"/>
    <property type="evidence" value="ECO:0007669"/>
    <property type="project" value="TreeGrafter"/>
</dbReference>
<accession>A0A026WIT0</accession>
<evidence type="ECO:0000259" key="15">
    <source>
        <dbReference type="Pfam" id="PF24807"/>
    </source>
</evidence>
<evidence type="ECO:0000256" key="2">
    <source>
        <dbReference type="ARBA" id="ARBA00006445"/>
    </source>
</evidence>
<comment type="pathway">
    <text evidence="1">Protein modification; protein ubiquitination.</text>
</comment>
<dbReference type="AlphaFoldDB" id="A0A026WIT0"/>
<proteinExistence type="inferred from homology"/>
<keyword evidence="7" id="KW-0833">Ubl conjugation pathway</keyword>
<dbReference type="InterPro" id="IPR036322">
    <property type="entry name" value="WD40_repeat_dom_sf"/>
</dbReference>
<evidence type="ECO:0000313" key="16">
    <source>
        <dbReference type="EMBL" id="EZA55009.1"/>
    </source>
</evidence>
<dbReference type="STRING" id="2015173.A0A026WIT0"/>
<evidence type="ECO:0000256" key="11">
    <source>
        <dbReference type="ARBA" id="ARBA00079207"/>
    </source>
</evidence>
<dbReference type="PROSITE" id="PS50082">
    <property type="entry name" value="WD_REPEATS_2"/>
    <property type="match status" value="2"/>
</dbReference>
<evidence type="ECO:0000256" key="8">
    <source>
        <dbReference type="ARBA" id="ARBA00023306"/>
    </source>
</evidence>
<comment type="similarity">
    <text evidence="2">Belongs to the WD repeat CDC20/Fizzy family.</text>
</comment>
<dbReference type="Gene3D" id="2.130.10.10">
    <property type="entry name" value="YVTN repeat-like/Quinoprotein amine dehydrogenase"/>
    <property type="match status" value="1"/>
</dbReference>
<dbReference type="GO" id="GO:0051301">
    <property type="term" value="P:cell division"/>
    <property type="evidence" value="ECO:0007669"/>
    <property type="project" value="UniProtKB-KW"/>
</dbReference>
<dbReference type="Pfam" id="PF24807">
    <property type="entry name" value="WD40_CDC20-Fz"/>
    <property type="match status" value="1"/>
</dbReference>
<evidence type="ECO:0000256" key="4">
    <source>
        <dbReference type="ARBA" id="ARBA00022618"/>
    </source>
</evidence>
<evidence type="ECO:0000256" key="9">
    <source>
        <dbReference type="ARBA" id="ARBA00062231"/>
    </source>
</evidence>
<protein>
    <recommendedName>
        <fullName evidence="10">Cell division cycle protein 20 homolog</fullName>
    </recommendedName>
    <alternativeName>
        <fullName evidence="11">p55CDC</fullName>
    </alternativeName>
</protein>
<feature type="compositionally biased region" description="Basic residues" evidence="14">
    <location>
        <begin position="75"/>
        <end position="84"/>
    </location>
</feature>
<dbReference type="PROSITE" id="PS50294">
    <property type="entry name" value="WD_REPEATS_REGION"/>
    <property type="match status" value="2"/>
</dbReference>
<dbReference type="InterPro" id="IPR033010">
    <property type="entry name" value="Cdc20/Fizzy"/>
</dbReference>
<evidence type="ECO:0000256" key="14">
    <source>
        <dbReference type="SAM" id="MobiDB-lite"/>
    </source>
</evidence>
<dbReference type="OMA" id="CSGACLN"/>
<dbReference type="OrthoDB" id="10263272at2759"/>
<name>A0A026WIT0_OOCBI</name>
<evidence type="ECO:0000256" key="13">
    <source>
        <dbReference type="PROSITE-ProRule" id="PRU00221"/>
    </source>
</evidence>
<feature type="compositionally biased region" description="Low complexity" evidence="14">
    <location>
        <begin position="34"/>
        <end position="49"/>
    </location>
</feature>
<dbReference type="GO" id="GO:1990757">
    <property type="term" value="F:ubiquitin ligase activator activity"/>
    <property type="evidence" value="ECO:0007669"/>
    <property type="project" value="TreeGrafter"/>
</dbReference>
<evidence type="ECO:0000256" key="1">
    <source>
        <dbReference type="ARBA" id="ARBA00004906"/>
    </source>
</evidence>
<organism evidence="16 17">
    <name type="scientific">Ooceraea biroi</name>
    <name type="common">Clonal raider ant</name>
    <name type="synonym">Cerapachys biroi</name>
    <dbReference type="NCBI Taxonomy" id="2015173"/>
    <lineage>
        <taxon>Eukaryota</taxon>
        <taxon>Metazoa</taxon>
        <taxon>Ecdysozoa</taxon>
        <taxon>Arthropoda</taxon>
        <taxon>Hexapoda</taxon>
        <taxon>Insecta</taxon>
        <taxon>Pterygota</taxon>
        <taxon>Neoptera</taxon>
        <taxon>Endopterygota</taxon>
        <taxon>Hymenoptera</taxon>
        <taxon>Apocrita</taxon>
        <taxon>Aculeata</taxon>
        <taxon>Formicoidea</taxon>
        <taxon>Formicidae</taxon>
        <taxon>Dorylinae</taxon>
        <taxon>Ooceraea</taxon>
    </lineage>
</organism>
<feature type="repeat" description="WD" evidence="13">
    <location>
        <begin position="464"/>
        <end position="496"/>
    </location>
</feature>
<feature type="region of interest" description="Disordered" evidence="14">
    <location>
        <begin position="16"/>
        <end position="103"/>
    </location>
</feature>
<dbReference type="InterPro" id="IPR056150">
    <property type="entry name" value="WD40_CDC20-Fz"/>
</dbReference>
<keyword evidence="17" id="KW-1185">Reference proteome</keyword>
<evidence type="ECO:0000256" key="10">
    <source>
        <dbReference type="ARBA" id="ARBA00070718"/>
    </source>
</evidence>
<evidence type="ECO:0000256" key="12">
    <source>
        <dbReference type="ARBA" id="ARBA00093365"/>
    </source>
</evidence>
<dbReference type="PANTHER" id="PTHR19918:SF8">
    <property type="entry name" value="FI02843P"/>
    <property type="match status" value="1"/>
</dbReference>
<evidence type="ECO:0000256" key="7">
    <source>
        <dbReference type="ARBA" id="ARBA00022786"/>
    </source>
</evidence>
<dbReference type="SMART" id="SM00320">
    <property type="entry name" value="WD40"/>
    <property type="match status" value="6"/>
</dbReference>
<evidence type="ECO:0000313" key="17">
    <source>
        <dbReference type="Proteomes" id="UP000053097"/>
    </source>
</evidence>
<sequence>MSNLRFMKELNNLTRMDESIKGPMPRWQKKCTETSNSSINVSTTSLNSSRKVTNCSFTSSASGKSSTNKNDSRKTPSKGTKKSPSRTTPAKTPNGGDRFIPSRATTNFDLSHYKILQQQNADQNADKQQISPSKREMQRLLGENLHGGDINNTRVLSYQIKAPAPPEGYQNPLKVLYSQTKTPGSVRATTRYIPQAPERILDAPEIIDDYYLNLVDWSSSNILAVALGANVYLWNAGSGTIEQLFELEGNDYVCSVGWIQEGPYLAVGTTVGNTELWDCSQMKRMRVMNGHSARVGSLSWNVHVLSSGCRSGKIVHHDVRQRDHIISSVNAHAQEICGLKWSPDGQYLASGGNDNMLHIWPSMAGQNSHTHALHSFNQHQAAVKALAWCPWQNNVLASGGGTADRTIRFWNCNTGACLNSIDTKSQVCALLWSTNYKEIVSGHGYAQNQLTIWKYPLMTKVADLTGHSSRVLHLAMSPDGTTVLSAGADETLRLWKCFQMDPRKKKEASDIKSAVTSKLAHTIR</sequence>
<keyword evidence="4 16" id="KW-0132">Cell division</keyword>
<keyword evidence="3 13" id="KW-0853">WD repeat</keyword>
<evidence type="ECO:0000256" key="6">
    <source>
        <dbReference type="ARBA" id="ARBA00022776"/>
    </source>
</evidence>
<dbReference type="InterPro" id="IPR001680">
    <property type="entry name" value="WD40_rpt"/>
</dbReference>
<comment type="subunit">
    <text evidence="9">Component of a complex with CDC20, CDC27, SPATC1 and TUBG1. Interacts with NEUROD2. Interacts with dimeric MAD2L1 in its closed conformation form. Interacts with BUB1B. The phosphorylated form interacts with APC/C. Interacts with NINL. May interact with MAD2L2. Interacts with CDK5RAP2. Interacts with SIRT2. Interacts with isoform 1 of NEK2. Interacts with HSF1 (via phosphorylated form); this interaction occurs in mitosis in a MAD2L1-dependent manner and prevents PLK1-stimulated degradation of HSF1 by blocking the recruitment of the SCF(BTRC) ubiquitin ligase complex. Interacts (via the N-terminal substrate-binding domain) with FBXO5. Interacts with CCNF. Interacts with USP22.</text>
</comment>
<evidence type="ECO:0000256" key="3">
    <source>
        <dbReference type="ARBA" id="ARBA00022574"/>
    </source>
</evidence>
<feature type="repeat" description="WD" evidence="13">
    <location>
        <begin position="329"/>
        <end position="370"/>
    </location>
</feature>
<dbReference type="Proteomes" id="UP000053097">
    <property type="component" value="Unassembled WGS sequence"/>
</dbReference>
<dbReference type="GO" id="GO:0031145">
    <property type="term" value="P:anaphase-promoting complex-dependent catabolic process"/>
    <property type="evidence" value="ECO:0007669"/>
    <property type="project" value="TreeGrafter"/>
</dbReference>
<comment type="function">
    <text evidence="12">Substrate-specific adapter of the anaphase promoting complex/cyclosome (APC/C) complex that confers substrate specificity by binding to substrates and targeting them to the APC/C complex for ubiquitination and degradation. Recognizes and binds the destruction box (D box) on protein substrates. Involved in the metaphase/anaphase transition of cell cycle. Is regulated by MAD2L1: in metaphase the MAD2L1-CDC20-APC/C ternary complex is inactive and in anaphase the CDC20-APC/C binary complex is active in degrading substrates. The CDC20-APC/C complex positively regulates the formation of synaptic vesicle clustering at active zone to the presynaptic membrane in postmitotic neurons. CDC20-APC/C-induced degradation of NEUROD2 induces presynaptic differentiation. The CDC20-APC/C complex promotes proper dilation formation and radial migration by degrading CCDC41.</text>
</comment>
<keyword evidence="5" id="KW-0677">Repeat</keyword>
<reference evidence="16 17" key="1">
    <citation type="journal article" date="2014" name="Curr. Biol.">
        <title>The genome of the clonal raider ant Cerapachys biroi.</title>
        <authorList>
            <person name="Oxley P.R."/>
            <person name="Ji L."/>
            <person name="Fetter-Pruneda I."/>
            <person name="McKenzie S.K."/>
            <person name="Li C."/>
            <person name="Hu H."/>
            <person name="Zhang G."/>
            <person name="Kronauer D.J."/>
        </authorList>
    </citation>
    <scope>NUCLEOTIDE SEQUENCE [LARGE SCALE GENOMIC DNA]</scope>
</reference>
<dbReference type="SUPFAM" id="SSF50978">
    <property type="entry name" value="WD40 repeat-like"/>
    <property type="match status" value="1"/>
</dbReference>
<gene>
    <name evidence="16" type="ORF">X777_04472</name>
</gene>
<dbReference type="GO" id="GO:0010997">
    <property type="term" value="F:anaphase-promoting complex binding"/>
    <property type="evidence" value="ECO:0007669"/>
    <property type="project" value="InterPro"/>
</dbReference>
<feature type="compositionally biased region" description="Low complexity" evidence="14">
    <location>
        <begin position="56"/>
        <end position="66"/>
    </location>
</feature>
<dbReference type="PANTHER" id="PTHR19918">
    <property type="entry name" value="CELL DIVISION CYCLE 20 CDC20 FIZZY -RELATED"/>
    <property type="match status" value="1"/>
</dbReference>
<keyword evidence="6" id="KW-0498">Mitosis</keyword>
<evidence type="ECO:0000256" key="5">
    <source>
        <dbReference type="ARBA" id="ARBA00022737"/>
    </source>
</evidence>